<feature type="signal peptide" evidence="2">
    <location>
        <begin position="1"/>
        <end position="25"/>
    </location>
</feature>
<dbReference type="EMBL" id="CP036291">
    <property type="protein sequence ID" value="QDU87432.1"/>
    <property type="molecule type" value="Genomic_DNA"/>
</dbReference>
<keyword evidence="4" id="KW-1185">Reference proteome</keyword>
<evidence type="ECO:0000256" key="1">
    <source>
        <dbReference type="SAM" id="MobiDB-lite"/>
    </source>
</evidence>
<dbReference type="AlphaFoldDB" id="A0A518D7H2"/>
<dbReference type="PROSITE" id="PS51257">
    <property type="entry name" value="PROKAR_LIPOPROTEIN"/>
    <property type="match status" value="1"/>
</dbReference>
<protein>
    <submittedName>
        <fullName evidence="3">Uncharacterized protein</fullName>
    </submittedName>
</protein>
<keyword evidence="2" id="KW-0732">Signal</keyword>
<dbReference type="Proteomes" id="UP000317429">
    <property type="component" value="Chromosome"/>
</dbReference>
<sequence precursor="true">MILRTTPLALLLSLALLSSGCEQPAAPPKAAVGDEQDHADHPAPTTLGEAVHQLEELRDEVKKAFEAGTPEVAHDALHHVGGVLTAAQKMAGDLKDDAKESAKSAVDSLFEAFGKLDGSLHDGADVAYDEVGDGIDAAIEKLEALVPEDQRVEHDEPAKP</sequence>
<dbReference type="KEGG" id="pnd:Pla175_07930"/>
<gene>
    <name evidence="3" type="ORF">Pla175_07930</name>
</gene>
<dbReference type="RefSeq" id="WP_145281395.1">
    <property type="nucleotide sequence ID" value="NZ_CP036291.1"/>
</dbReference>
<evidence type="ECO:0000313" key="4">
    <source>
        <dbReference type="Proteomes" id="UP000317429"/>
    </source>
</evidence>
<evidence type="ECO:0000313" key="3">
    <source>
        <dbReference type="EMBL" id="QDU87432.1"/>
    </source>
</evidence>
<proteinExistence type="predicted"/>
<reference evidence="3 4" key="1">
    <citation type="submission" date="2019-02" db="EMBL/GenBank/DDBJ databases">
        <title>Deep-cultivation of Planctomycetes and their phenomic and genomic characterization uncovers novel biology.</title>
        <authorList>
            <person name="Wiegand S."/>
            <person name="Jogler M."/>
            <person name="Boedeker C."/>
            <person name="Pinto D."/>
            <person name="Vollmers J."/>
            <person name="Rivas-Marin E."/>
            <person name="Kohn T."/>
            <person name="Peeters S.H."/>
            <person name="Heuer A."/>
            <person name="Rast P."/>
            <person name="Oberbeckmann S."/>
            <person name="Bunk B."/>
            <person name="Jeske O."/>
            <person name="Meyerdierks A."/>
            <person name="Storesund J.E."/>
            <person name="Kallscheuer N."/>
            <person name="Luecker S."/>
            <person name="Lage O.M."/>
            <person name="Pohl T."/>
            <person name="Merkel B.J."/>
            <person name="Hornburger P."/>
            <person name="Mueller R.-W."/>
            <person name="Bruemmer F."/>
            <person name="Labrenz M."/>
            <person name="Spormann A.M."/>
            <person name="Op den Camp H."/>
            <person name="Overmann J."/>
            <person name="Amann R."/>
            <person name="Jetten M.S.M."/>
            <person name="Mascher T."/>
            <person name="Medema M.H."/>
            <person name="Devos D.P."/>
            <person name="Kaster A.-K."/>
            <person name="Ovreas L."/>
            <person name="Rohde M."/>
            <person name="Galperin M.Y."/>
            <person name="Jogler C."/>
        </authorList>
    </citation>
    <scope>NUCLEOTIDE SEQUENCE [LARGE SCALE GENOMIC DNA]</scope>
    <source>
        <strain evidence="3 4">Pla175</strain>
    </source>
</reference>
<dbReference type="OrthoDB" id="288838at2"/>
<feature type="region of interest" description="Disordered" evidence="1">
    <location>
        <begin position="23"/>
        <end position="45"/>
    </location>
</feature>
<feature type="chain" id="PRO_5022012830" evidence="2">
    <location>
        <begin position="26"/>
        <end position="160"/>
    </location>
</feature>
<accession>A0A518D7H2</accession>
<evidence type="ECO:0000256" key="2">
    <source>
        <dbReference type="SAM" id="SignalP"/>
    </source>
</evidence>
<name>A0A518D7H2_9BACT</name>
<organism evidence="3 4">
    <name type="scientific">Pirellulimonas nuda</name>
    <dbReference type="NCBI Taxonomy" id="2528009"/>
    <lineage>
        <taxon>Bacteria</taxon>
        <taxon>Pseudomonadati</taxon>
        <taxon>Planctomycetota</taxon>
        <taxon>Planctomycetia</taxon>
        <taxon>Pirellulales</taxon>
        <taxon>Lacipirellulaceae</taxon>
        <taxon>Pirellulimonas</taxon>
    </lineage>
</organism>